<dbReference type="GO" id="GO:0005681">
    <property type="term" value="C:spliceosomal complex"/>
    <property type="evidence" value="ECO:0007669"/>
    <property type="project" value="InterPro"/>
</dbReference>
<proteinExistence type="predicted"/>
<organism evidence="2 3">
    <name type="scientific">Aphanomyces euteiches</name>
    <dbReference type="NCBI Taxonomy" id="100861"/>
    <lineage>
        <taxon>Eukaryota</taxon>
        <taxon>Sar</taxon>
        <taxon>Stramenopiles</taxon>
        <taxon>Oomycota</taxon>
        <taxon>Saprolegniomycetes</taxon>
        <taxon>Saprolegniales</taxon>
        <taxon>Verrucalvaceae</taxon>
        <taxon>Aphanomyces</taxon>
    </lineage>
</organism>
<dbReference type="VEuPathDB" id="FungiDB:AeMF1_012799"/>
<evidence type="ECO:0000313" key="2">
    <source>
        <dbReference type="EMBL" id="KAF0733205.1"/>
    </source>
</evidence>
<dbReference type="Pfam" id="PF11931">
    <property type="entry name" value="SF3a60_Prp9_C"/>
    <property type="match status" value="1"/>
</dbReference>
<dbReference type="InterPro" id="IPR024598">
    <property type="entry name" value="SF3a60/Prp9_C"/>
</dbReference>
<gene>
    <name evidence="2" type="ORF">Ae201684_010021</name>
</gene>
<dbReference type="Proteomes" id="UP000481153">
    <property type="component" value="Unassembled WGS sequence"/>
</dbReference>
<feature type="domain" description="Splicing factor SF3a60 /Prp9 subunit C-terminal" evidence="1">
    <location>
        <begin position="32"/>
        <end position="94"/>
    </location>
</feature>
<dbReference type="GO" id="GO:0003723">
    <property type="term" value="F:RNA binding"/>
    <property type="evidence" value="ECO:0007669"/>
    <property type="project" value="InterPro"/>
</dbReference>
<comment type="caution">
    <text evidence="2">The sequence shown here is derived from an EMBL/GenBank/DDBJ whole genome shotgun (WGS) entry which is preliminary data.</text>
</comment>
<dbReference type="GO" id="GO:0000398">
    <property type="term" value="P:mRNA splicing, via spliceosome"/>
    <property type="evidence" value="ECO:0007669"/>
    <property type="project" value="InterPro"/>
</dbReference>
<accession>A0A6G0X028</accession>
<dbReference type="AlphaFoldDB" id="A0A6G0X028"/>
<evidence type="ECO:0000259" key="1">
    <source>
        <dbReference type="Pfam" id="PF11931"/>
    </source>
</evidence>
<reference evidence="2 3" key="1">
    <citation type="submission" date="2019-07" db="EMBL/GenBank/DDBJ databases">
        <title>Genomics analysis of Aphanomyces spp. identifies a new class of oomycete effector associated with host adaptation.</title>
        <authorList>
            <person name="Gaulin E."/>
        </authorList>
    </citation>
    <scope>NUCLEOTIDE SEQUENCE [LARGE SCALE GENOMIC DNA]</scope>
    <source>
        <strain evidence="2 3">ATCC 201684</strain>
    </source>
</reference>
<dbReference type="EMBL" id="VJMJ01000126">
    <property type="protein sequence ID" value="KAF0733205.1"/>
    <property type="molecule type" value="Genomic_DNA"/>
</dbReference>
<protein>
    <recommendedName>
        <fullName evidence="1">Splicing factor SF3a60 /Prp9 subunit C-terminal domain-containing protein</fullName>
    </recommendedName>
</protein>
<keyword evidence="3" id="KW-1185">Reference proteome</keyword>
<sequence>MKLRTSQQIEAAIKSAPLEDRQTLRTTAASSGVPKTTLVRHMKTIGNLRGLYEKLKEQLEIETFNKDNEEEFEDSEGNVFNRKTYEDLARQGLL</sequence>
<name>A0A6G0X028_9STRA</name>
<evidence type="ECO:0000313" key="3">
    <source>
        <dbReference type="Proteomes" id="UP000481153"/>
    </source>
</evidence>